<evidence type="ECO:0000259" key="2">
    <source>
        <dbReference type="Pfam" id="PF13086"/>
    </source>
</evidence>
<dbReference type="SUPFAM" id="SSF47226">
    <property type="entry name" value="Histidine-containing phosphotransfer domain, HPT domain"/>
    <property type="match status" value="1"/>
</dbReference>
<dbReference type="InterPro" id="IPR041677">
    <property type="entry name" value="DNA2/NAM7_AAA_11"/>
</dbReference>
<dbReference type="InterPro" id="IPR027417">
    <property type="entry name" value="P-loop_NTPase"/>
</dbReference>
<dbReference type="SUPFAM" id="SSF52980">
    <property type="entry name" value="Restriction endonuclease-like"/>
    <property type="match status" value="1"/>
</dbReference>
<keyword evidence="6" id="KW-1185">Reference proteome</keyword>
<evidence type="ECO:0000313" key="6">
    <source>
        <dbReference type="Proteomes" id="UP000070188"/>
    </source>
</evidence>
<feature type="domain" description="DUF3320" evidence="1">
    <location>
        <begin position="1655"/>
        <end position="1699"/>
    </location>
</feature>
<sequence>MGWDDVVYKAIRDWRDSLINLTGKNRLLNFKPDKSKTSTVEIVRPDASAVLDRLRARDALRFRSIAPRRDSQTGEVLPEPPPASDILDTRKDEAGLTTALRNLMRRSNQEYLDRGLWVLYLVFGTLQWKDVDGSPYTSPLLLVPVQLTSPGPRQTPVLKAADEDSVVNPALALKMSQFGVPMPTVDLLEDLSLQGLLDELRRAVSGKAGWGVRDEVFLSYFSFSKEAMYRDLLEHEDRIAAHPIIRALATGGRGGETGDFWFDEIPDERIDADAPPEETPLVLDADSSQRACIAAAVAGRSFVMDGPPGTGKSQTIANMIGALLHAGKSVLFVSEKAAALEVVRDRLTDVGLGAYLLELHSHKATRKEVATALGAALENEPVAPAAMSALDLDKARKRREELNAYAAAMNEPRPPLGYSLHQVLGMIAQLHDVPVAPATGIAPVNLTVELFGRIRETARSLARAWRPAAQGASFVWRGVIERASMDACLYQADAALEALSGLAGRNAEVAEAFGLTRPSDAEKLAAVLDHLAARPAGVPDAWLRADTLDPVRATVSRLAADLAAVAEAEDAATETAGVPWAALPKSDDLPAPDVAQLRPLTPAPVRVDELTADTAKRLAETFHADAERLERCLGSLRGIAAMLGLPPVETYAHACDTLAVAGLGYAPNRPERAWLSPAGLEAAQAAADALRHATAQLDAAETAARAYYTDAALDADVEGLAERFTTLHKGLRKLRSQYRADKRAVAAFTADGVSQDDALGHLDKAVAWKHAVQALAETEAAHAVTLGSYYTGRTTDFDALAQAIANAETALRRARTSDLARLADHVARDATPSPTLRQVAEETRAALEDWRARLVPEPVPAGRPELLELPIEAAVAWLRAHCGPLHAAADLARGMSQAVGRTLTVGEAQHLLTLRAAVDAAHAALDDRAPAYADVCLELFDGRRTDITAVRAALTWTEQARSLLTGADAPFTAEQVKALGNLVATPSLADAARAWVRAKDALLAAFEPARRAELASELDDYADGADLIDALRQDAGGQDEWFAYTEARAVLAEHGLDVAVEFCIAERVPAEQVPKVIERALLREWADYHLMHDPALKSVRAEDRNALVREYRELDKRLVTTAVSSIITAVNSRRPRNNLGESAIISREAGKKKKHMPVRLLLERTRHVVQAIKPCFMMSPLAVSQYLPPDLTFDVVIFDEASQVSPGDAINCIYRGRALILAGDQKQLPPTAFFLGSTDDGGDEWSEEDENAKDFESILDLAKASGAFKSLTLRWHYRSRHESLITFSNASFYDGKLITFPGAEDDGPDVGVELFKVDGVYRRGTTRDNPVEAAKVAERVIHHFDTRPDLTLGVVTFSEQQAAAIEDAIERARQDRPDLDRFFTEDRLRGFFVKSLESVQGDERDVMIFSIGYGPDEHGKITMNFGPLNRPGGWRRLNVAITRARYRNEIVSSITAAQIDAASKNEGVRHLRRYLDYAARGIPALGLDLAPGGDAESPFEESVIAAIRSWGYDVTPQVGAAGYRIDIGVHHPDHPGVYVLGVECDGLMYHSSKAARDRDRLREQVLRGLGWRLHRIWGTAWYRDRRGEEDRLKAAIEAAVAMPVRGLLSDGDGDDFARPVVTVKAAVSTDRPAWTVPYRVARVDPLPRWIDPSDPAARYEMRVGIAHIAAVEAPVHITVIHQRLREAWSIGRVGARIRENIDAAIRLAGLIRDGDFVLQPDSGTTVVRTPVPDCARTVEQVHDDELGAALVNLVRDAGGISHDDLTAAVARLYGWNRRGSDITARLDGLIAKLLADGTFTGGPESLALGA</sequence>
<dbReference type="Pfam" id="PF13195">
    <property type="entry name" value="DUF4011"/>
    <property type="match status" value="1"/>
</dbReference>
<reference evidence="6" key="1">
    <citation type="submission" date="2015-04" db="EMBL/GenBank/DDBJ databases">
        <title>Physiological reanalysis, assessment of diazotrophy, and genome sequences of multiple isolates of Streptomyces thermoautotrophicus.</title>
        <authorList>
            <person name="MacKellar D.C."/>
            <person name="Lieber L."/>
            <person name="Norman J."/>
            <person name="Bolger A."/>
            <person name="Tobin C."/>
            <person name="Murray J.W."/>
            <person name="Chang R."/>
            <person name="Ford T."/>
            <person name="Nguyen P.Q."/>
            <person name="Woodward J."/>
            <person name="Permingeat H."/>
            <person name="Joshi N.S."/>
            <person name="Silver P.A."/>
            <person name="Usadel B."/>
            <person name="Rutherford A.W."/>
            <person name="Friesen M."/>
            <person name="Prell J."/>
        </authorList>
    </citation>
    <scope>NUCLEOTIDE SEQUENCE [LARGE SCALE GENOMIC DNA]</scope>
    <source>
        <strain evidence="6">H1</strain>
    </source>
</reference>
<dbReference type="InterPro" id="IPR049468">
    <property type="entry name" value="Restrct_endonuc-II-like_dom"/>
</dbReference>
<evidence type="ECO:0000313" key="5">
    <source>
        <dbReference type="EMBL" id="KWW99028.1"/>
    </source>
</evidence>
<gene>
    <name evidence="5" type="ORF">LI90_660</name>
</gene>
<dbReference type="PATRIC" id="fig|1469144.10.peg.762"/>
<evidence type="ECO:0000259" key="3">
    <source>
        <dbReference type="Pfam" id="PF13087"/>
    </source>
</evidence>
<feature type="domain" description="DNA2/NAM7 helicase helicase" evidence="2">
    <location>
        <begin position="286"/>
        <end position="353"/>
    </location>
</feature>
<dbReference type="InterPro" id="IPR047187">
    <property type="entry name" value="SF1_C_Upf1"/>
</dbReference>
<dbReference type="InterPro" id="IPR045055">
    <property type="entry name" value="DNA2/NAM7-like"/>
</dbReference>
<dbReference type="GO" id="GO:0004386">
    <property type="term" value="F:helicase activity"/>
    <property type="evidence" value="ECO:0007669"/>
    <property type="project" value="InterPro"/>
</dbReference>
<dbReference type="Pfam" id="PF13087">
    <property type="entry name" value="AAA_12"/>
    <property type="match status" value="1"/>
</dbReference>
<dbReference type="Pfam" id="PF11784">
    <property type="entry name" value="DUF3320"/>
    <property type="match status" value="1"/>
</dbReference>
<dbReference type="InterPro" id="IPR021754">
    <property type="entry name" value="DUF3320"/>
</dbReference>
<dbReference type="STRING" id="1469144.LI90_660"/>
<comment type="caution">
    <text evidence="5">The sequence shown here is derived from an EMBL/GenBank/DDBJ whole genome shotgun (WGS) entry which is preliminary data.</text>
</comment>
<evidence type="ECO:0000259" key="4">
    <source>
        <dbReference type="Pfam" id="PF18741"/>
    </source>
</evidence>
<accession>A0A132MMF6</accession>
<dbReference type="PANTHER" id="PTHR10887:SF530">
    <property type="entry name" value="SUPERFAMILY I DNA HELICASES"/>
    <property type="match status" value="1"/>
</dbReference>
<dbReference type="Pfam" id="PF13086">
    <property type="entry name" value="AAA_11"/>
    <property type="match status" value="2"/>
</dbReference>
<protein>
    <submittedName>
        <fullName evidence="5">Uncharacterized protein</fullName>
    </submittedName>
</protein>
<dbReference type="GO" id="GO:0000160">
    <property type="term" value="P:phosphorelay signal transduction system"/>
    <property type="evidence" value="ECO:0007669"/>
    <property type="project" value="InterPro"/>
</dbReference>
<dbReference type="Gene3D" id="3.40.960.10">
    <property type="entry name" value="VSR Endonuclease"/>
    <property type="match status" value="1"/>
</dbReference>
<dbReference type="InterPro" id="IPR025103">
    <property type="entry name" value="DUF4011"/>
</dbReference>
<dbReference type="Pfam" id="PF18741">
    <property type="entry name" value="MTES_1575"/>
    <property type="match status" value="1"/>
</dbReference>
<dbReference type="PANTHER" id="PTHR10887">
    <property type="entry name" value="DNA2/NAM7 HELICASE FAMILY"/>
    <property type="match status" value="1"/>
</dbReference>
<name>A0A132MMF6_9ACTN</name>
<dbReference type="InterPro" id="IPR036641">
    <property type="entry name" value="HPT_dom_sf"/>
</dbReference>
<feature type="domain" description="DNA2/NAM7 helicase-like C-terminal" evidence="3">
    <location>
        <begin position="1262"/>
        <end position="1452"/>
    </location>
</feature>
<dbReference type="FunFam" id="3.40.50.300:FF:002063">
    <property type="entry name" value="DNA helicase related protein"/>
    <property type="match status" value="1"/>
</dbReference>
<dbReference type="InterPro" id="IPR041679">
    <property type="entry name" value="DNA2/NAM7-like_C"/>
</dbReference>
<dbReference type="Proteomes" id="UP000070188">
    <property type="component" value="Unassembled WGS sequence"/>
</dbReference>
<dbReference type="SUPFAM" id="SSF52540">
    <property type="entry name" value="P-loop containing nucleoside triphosphate hydrolases"/>
    <property type="match status" value="1"/>
</dbReference>
<dbReference type="FunFam" id="3.40.960.10:FF:000002">
    <property type="entry name" value="DNA helicase related protein"/>
    <property type="match status" value="1"/>
</dbReference>
<evidence type="ECO:0000259" key="1">
    <source>
        <dbReference type="Pfam" id="PF11784"/>
    </source>
</evidence>
<proteinExistence type="predicted"/>
<dbReference type="InterPro" id="IPR011335">
    <property type="entry name" value="Restrct_endonuc-II-like"/>
</dbReference>
<feature type="domain" description="Restriction endonuclease type II-like" evidence="4">
    <location>
        <begin position="1499"/>
        <end position="1596"/>
    </location>
</feature>
<dbReference type="Gene3D" id="3.40.50.300">
    <property type="entry name" value="P-loop containing nucleotide triphosphate hydrolases"/>
    <property type="match status" value="3"/>
</dbReference>
<organism evidence="5 6">
    <name type="scientific">Carbonactinospora thermoautotrophica</name>
    <dbReference type="NCBI Taxonomy" id="1469144"/>
    <lineage>
        <taxon>Bacteria</taxon>
        <taxon>Bacillati</taxon>
        <taxon>Actinomycetota</taxon>
        <taxon>Actinomycetes</taxon>
        <taxon>Kitasatosporales</taxon>
        <taxon>Carbonactinosporaceae</taxon>
        <taxon>Carbonactinospora</taxon>
    </lineage>
</organism>
<feature type="domain" description="DNA2/NAM7 helicase helicase" evidence="2">
    <location>
        <begin position="1192"/>
        <end position="1232"/>
    </location>
</feature>
<dbReference type="EMBL" id="LAXD01000001">
    <property type="protein sequence ID" value="KWW99028.1"/>
    <property type="molecule type" value="Genomic_DNA"/>
</dbReference>
<dbReference type="CDD" id="cd18808">
    <property type="entry name" value="SF1_C_Upf1"/>
    <property type="match status" value="1"/>
</dbReference>